<dbReference type="InterPro" id="IPR002052">
    <property type="entry name" value="DNA_methylase_N6_adenine_CS"/>
</dbReference>
<dbReference type="STRING" id="46914.JP75_07700"/>
<proteinExistence type="predicted"/>
<comment type="caution">
    <text evidence="1">The sequence shown here is derived from an EMBL/GenBank/DDBJ whole genome shotgun (WGS) entry which is preliminary data.</text>
</comment>
<organism evidence="1 2">
    <name type="scientific">Devosia riboflavina</name>
    <dbReference type="NCBI Taxonomy" id="46914"/>
    <lineage>
        <taxon>Bacteria</taxon>
        <taxon>Pseudomonadati</taxon>
        <taxon>Pseudomonadota</taxon>
        <taxon>Alphaproteobacteria</taxon>
        <taxon>Hyphomicrobiales</taxon>
        <taxon>Devosiaceae</taxon>
        <taxon>Devosia</taxon>
    </lineage>
</organism>
<keyword evidence="2" id="KW-1185">Reference proteome</keyword>
<dbReference type="OrthoDB" id="1079385at2"/>
<evidence type="ECO:0000313" key="1">
    <source>
        <dbReference type="EMBL" id="KFL31431.1"/>
    </source>
</evidence>
<evidence type="ECO:0008006" key="3">
    <source>
        <dbReference type="Google" id="ProtNLM"/>
    </source>
</evidence>
<dbReference type="Gene3D" id="3.40.50.150">
    <property type="entry name" value="Vaccinia Virus protein VP39"/>
    <property type="match status" value="1"/>
</dbReference>
<dbReference type="GO" id="GO:0008168">
    <property type="term" value="F:methyltransferase activity"/>
    <property type="evidence" value="ECO:0007669"/>
    <property type="project" value="InterPro"/>
</dbReference>
<name>A0A087M3H8_9HYPH</name>
<gene>
    <name evidence="1" type="ORF">JP75_07700</name>
</gene>
<sequence>MAQNTSSAVMQQRLDHGDKLNYFPTPLWATRALIRWIIENIGPVEGLTCLEPACGQGHMARALAEFFQSVSASDLVDRGYGTQADFLFPDDTSEFDWIITNPPFSLAEEFILRALLRARVGVAMLVRTAFIEGEGRYLKLFRPAPPRAFLQFVERVPMFKGVVRNPAELYWDEEAQKWRRPSSATAYSWVVWVKDHDGRPELAWIPPSRRKLERPGDYEVTP</sequence>
<dbReference type="Proteomes" id="UP000028981">
    <property type="component" value="Unassembled WGS sequence"/>
</dbReference>
<dbReference type="GO" id="GO:0032259">
    <property type="term" value="P:methylation"/>
    <property type="evidence" value="ECO:0007669"/>
    <property type="project" value="InterPro"/>
</dbReference>
<accession>A0A087M3H8</accession>
<dbReference type="GO" id="GO:0003676">
    <property type="term" value="F:nucleic acid binding"/>
    <property type="evidence" value="ECO:0007669"/>
    <property type="project" value="InterPro"/>
</dbReference>
<evidence type="ECO:0000313" key="2">
    <source>
        <dbReference type="Proteomes" id="UP000028981"/>
    </source>
</evidence>
<dbReference type="InterPro" id="IPR029063">
    <property type="entry name" value="SAM-dependent_MTases_sf"/>
</dbReference>
<dbReference type="EMBL" id="JQGC01000006">
    <property type="protein sequence ID" value="KFL31431.1"/>
    <property type="molecule type" value="Genomic_DNA"/>
</dbReference>
<protein>
    <recommendedName>
        <fullName evidence="3">Methyltransferase</fullName>
    </recommendedName>
</protein>
<dbReference type="AlphaFoldDB" id="A0A087M3H8"/>
<dbReference type="RefSeq" id="WP_035081159.1">
    <property type="nucleotide sequence ID" value="NZ_JQGC01000006.1"/>
</dbReference>
<dbReference type="SUPFAM" id="SSF53335">
    <property type="entry name" value="S-adenosyl-L-methionine-dependent methyltransferases"/>
    <property type="match status" value="1"/>
</dbReference>
<dbReference type="PROSITE" id="PS00092">
    <property type="entry name" value="N6_MTASE"/>
    <property type="match status" value="1"/>
</dbReference>
<reference evidence="1 2" key="1">
    <citation type="submission" date="2014-08" db="EMBL/GenBank/DDBJ databases">
        <authorList>
            <person name="Hassan Y.I."/>
            <person name="Lepp D."/>
            <person name="Zhou T."/>
        </authorList>
    </citation>
    <scope>NUCLEOTIDE SEQUENCE [LARGE SCALE GENOMIC DNA]</scope>
    <source>
        <strain evidence="1 2">IFO13584</strain>
    </source>
</reference>